<keyword evidence="1" id="KW-0812">Transmembrane</keyword>
<proteinExistence type="predicted"/>
<keyword evidence="1" id="KW-0472">Membrane</keyword>
<organism evidence="2">
    <name type="scientific">Opuntia streptacantha</name>
    <name type="common">Prickly pear cactus</name>
    <name type="synonym">Opuntia cardona</name>
    <dbReference type="NCBI Taxonomy" id="393608"/>
    <lineage>
        <taxon>Eukaryota</taxon>
        <taxon>Viridiplantae</taxon>
        <taxon>Streptophyta</taxon>
        <taxon>Embryophyta</taxon>
        <taxon>Tracheophyta</taxon>
        <taxon>Spermatophyta</taxon>
        <taxon>Magnoliopsida</taxon>
        <taxon>eudicotyledons</taxon>
        <taxon>Gunneridae</taxon>
        <taxon>Pentapetalae</taxon>
        <taxon>Caryophyllales</taxon>
        <taxon>Cactineae</taxon>
        <taxon>Cactaceae</taxon>
        <taxon>Opuntioideae</taxon>
        <taxon>Opuntia</taxon>
    </lineage>
</organism>
<reference evidence="2" key="2">
    <citation type="submission" date="2020-07" db="EMBL/GenBank/DDBJ databases">
        <authorList>
            <person name="Vera ALvarez R."/>
            <person name="Arias-Moreno D.M."/>
            <person name="Jimenez-Jacinto V."/>
            <person name="Jimenez-Bremont J.F."/>
            <person name="Swaminathan K."/>
            <person name="Moose S.P."/>
            <person name="Guerrero-Gonzalez M.L."/>
            <person name="Marino-Ramirez L."/>
            <person name="Landsman D."/>
            <person name="Rodriguez-Kessler M."/>
            <person name="Delgado-Sanchez P."/>
        </authorList>
    </citation>
    <scope>NUCLEOTIDE SEQUENCE</scope>
    <source>
        <tissue evidence="2">Cladode</tissue>
    </source>
</reference>
<evidence type="ECO:0000313" key="2">
    <source>
        <dbReference type="EMBL" id="MBA4622320.1"/>
    </source>
</evidence>
<keyword evidence="1" id="KW-1133">Transmembrane helix</keyword>
<reference evidence="2" key="1">
    <citation type="journal article" date="2013" name="J. Plant Res.">
        <title>Effect of fungi and light on seed germination of three Opuntia species from semiarid lands of central Mexico.</title>
        <authorList>
            <person name="Delgado-Sanchez P."/>
            <person name="Jimenez-Bremont J.F."/>
            <person name="Guerrero-Gonzalez Mde L."/>
            <person name="Flores J."/>
        </authorList>
    </citation>
    <scope>NUCLEOTIDE SEQUENCE</scope>
    <source>
        <tissue evidence="2">Cladode</tissue>
    </source>
</reference>
<name>A0A7C9CNL6_OPUST</name>
<protein>
    <submittedName>
        <fullName evidence="2">Uncharacterized protein</fullName>
    </submittedName>
</protein>
<feature type="transmembrane region" description="Helical" evidence="1">
    <location>
        <begin position="70"/>
        <end position="91"/>
    </location>
</feature>
<dbReference type="AlphaFoldDB" id="A0A7C9CNL6"/>
<evidence type="ECO:0000256" key="1">
    <source>
        <dbReference type="SAM" id="Phobius"/>
    </source>
</evidence>
<feature type="transmembrane region" description="Helical" evidence="1">
    <location>
        <begin position="44"/>
        <end position="64"/>
    </location>
</feature>
<sequence>MYRSLLGLYHSCSRNNSKTLRAESQRRAVMRSWSASSTVLGKSLLGLIPFSFFFFSITALVASLLKMTEIAFFAAIFLFTSSFLSIASLFLSKRTMLSFFFWALSSLTAL</sequence>
<dbReference type="EMBL" id="GISG01038279">
    <property type="protein sequence ID" value="MBA4622320.1"/>
    <property type="molecule type" value="Transcribed_RNA"/>
</dbReference>
<accession>A0A7C9CNL6</accession>